<reference evidence="10 11" key="1">
    <citation type="submission" date="2020-08" db="EMBL/GenBank/DDBJ databases">
        <title>Sequencing the genomes of 1000 actinobacteria strains.</title>
        <authorList>
            <person name="Klenk H.-P."/>
        </authorList>
    </citation>
    <scope>NUCLEOTIDE SEQUENCE [LARGE SCALE GENOMIC DNA]</scope>
    <source>
        <strain evidence="10 11">DSM 44551</strain>
    </source>
</reference>
<keyword evidence="6" id="KW-0472">Membrane</keyword>
<evidence type="ECO:0000259" key="9">
    <source>
        <dbReference type="Pfam" id="PF01343"/>
    </source>
</evidence>
<comment type="subcellular location">
    <subcellularLocation>
        <location evidence="1">Membrane</location>
    </subcellularLocation>
</comment>
<evidence type="ECO:0000313" key="11">
    <source>
        <dbReference type="Proteomes" id="UP000572635"/>
    </source>
</evidence>
<feature type="compositionally biased region" description="Basic and acidic residues" evidence="8">
    <location>
        <begin position="512"/>
        <end position="526"/>
    </location>
</feature>
<dbReference type="GO" id="GO:0008236">
    <property type="term" value="F:serine-type peptidase activity"/>
    <property type="evidence" value="ECO:0007669"/>
    <property type="project" value="UniProtKB-KW"/>
</dbReference>
<dbReference type="RefSeq" id="WP_184392154.1">
    <property type="nucleotide sequence ID" value="NZ_BAAAJD010000043.1"/>
</dbReference>
<dbReference type="InterPro" id="IPR047272">
    <property type="entry name" value="S49_SppA_C"/>
</dbReference>
<feature type="compositionally biased region" description="Low complexity" evidence="8">
    <location>
        <begin position="289"/>
        <end position="307"/>
    </location>
</feature>
<feature type="active site" description="Nucleophile" evidence="7">
    <location>
        <position position="365"/>
    </location>
</feature>
<keyword evidence="3 10" id="KW-0645">Protease</keyword>
<accession>A0A7W8VDK6</accession>
<dbReference type="NCBIfam" id="TIGR00706">
    <property type="entry name" value="SppA_dom"/>
    <property type="match status" value="1"/>
</dbReference>
<dbReference type="InterPro" id="IPR029045">
    <property type="entry name" value="ClpP/crotonase-like_dom_sf"/>
</dbReference>
<dbReference type="InterPro" id="IPR004634">
    <property type="entry name" value="Pept_S49_pIV"/>
</dbReference>
<dbReference type="AlphaFoldDB" id="A0A7W8VDK6"/>
<dbReference type="PANTHER" id="PTHR33209:SF1">
    <property type="entry name" value="PEPTIDASE S49 DOMAIN-CONTAINING PROTEIN"/>
    <property type="match status" value="1"/>
</dbReference>
<dbReference type="Gene3D" id="3.90.226.10">
    <property type="entry name" value="2-enoyl-CoA Hydratase, Chain A, domain 1"/>
    <property type="match status" value="3"/>
</dbReference>
<feature type="region of interest" description="Disordered" evidence="8">
    <location>
        <begin position="500"/>
        <end position="529"/>
    </location>
</feature>
<evidence type="ECO:0000313" key="10">
    <source>
        <dbReference type="EMBL" id="MBB5432611.1"/>
    </source>
</evidence>
<comment type="similarity">
    <text evidence="2">Belongs to the peptidase S49 family.</text>
</comment>
<evidence type="ECO:0000256" key="4">
    <source>
        <dbReference type="ARBA" id="ARBA00022801"/>
    </source>
</evidence>
<dbReference type="EC" id="3.4.21.-" evidence="10"/>
<dbReference type="InterPro" id="IPR002142">
    <property type="entry name" value="Peptidase_S49"/>
</dbReference>
<organism evidence="10 11">
    <name type="scientific">Nocardiopsis composta</name>
    <dbReference type="NCBI Taxonomy" id="157465"/>
    <lineage>
        <taxon>Bacteria</taxon>
        <taxon>Bacillati</taxon>
        <taxon>Actinomycetota</taxon>
        <taxon>Actinomycetes</taxon>
        <taxon>Streptosporangiales</taxon>
        <taxon>Nocardiopsidaceae</taxon>
        <taxon>Nocardiopsis</taxon>
    </lineage>
</organism>
<dbReference type="CDD" id="cd07018">
    <property type="entry name" value="S49_SppA_67K_type"/>
    <property type="match status" value="1"/>
</dbReference>
<keyword evidence="11" id="KW-1185">Reference proteome</keyword>
<dbReference type="InterPro" id="IPR004635">
    <property type="entry name" value="Pept_S49_SppA"/>
</dbReference>
<feature type="active site" description="Proton donor/acceptor" evidence="7">
    <location>
        <position position="167"/>
    </location>
</feature>
<name>A0A7W8VDK6_9ACTN</name>
<evidence type="ECO:0000256" key="8">
    <source>
        <dbReference type="SAM" id="MobiDB-lite"/>
    </source>
</evidence>
<evidence type="ECO:0000256" key="3">
    <source>
        <dbReference type="ARBA" id="ARBA00022670"/>
    </source>
</evidence>
<evidence type="ECO:0000256" key="5">
    <source>
        <dbReference type="ARBA" id="ARBA00022825"/>
    </source>
</evidence>
<protein>
    <submittedName>
        <fullName evidence="10">Protease-4</fullName>
        <ecNumber evidence="10">3.4.21.-</ecNumber>
    </submittedName>
</protein>
<evidence type="ECO:0000256" key="1">
    <source>
        <dbReference type="ARBA" id="ARBA00004370"/>
    </source>
</evidence>
<evidence type="ECO:0000256" key="2">
    <source>
        <dbReference type="ARBA" id="ARBA00008683"/>
    </source>
</evidence>
<dbReference type="Proteomes" id="UP000572635">
    <property type="component" value="Unassembled WGS sequence"/>
</dbReference>
<dbReference type="PIRSF" id="PIRSF001217">
    <property type="entry name" value="Protease_4_SppA"/>
    <property type="match status" value="1"/>
</dbReference>
<feature type="domain" description="Peptidase S49" evidence="9">
    <location>
        <begin position="350"/>
        <end position="498"/>
    </location>
</feature>
<sequence length="562" mass="60463">MADLAQLLEPLTDLRDRRRTPLVLELDLTEGVTDDPAPPVAQLLGRRRQRFADVIEGVRRGAHDPQVAALIAKVDGRSPGFAKVQEVRDAVRAFRAAGKPTVAWGESIGEFGPSTVGYYLAAAFEEIVLGPTGTLGLTGISMRAYFLREAADRLGIETDASARHEYKTAMNMLTERDFTDAHREASEHLVASLSEQVRAGIAEARGLSTERVAELTARGPLLAAEALEAGLVDRLAYRDEVYAELLGRFGEPRLRYVPRYNRHKAAERIPAPGRQEQIALITAHGAIHSGPSRRSPVSGSSSTGSDTVGAAFRAARRDPSVRAVVFRVDSPGGSHTASDVIRREVRLTCEAGTPVIVSMGDVAASGGYYVSLGAERVVAQPGTITGSIGVLISKPVTAGLLSKLGVGVGSVDSDPHAAMFDPTRKFSESEWERVNALLDWVYADFTGKVAEVRRLDPEQVDRLARGRVWSGADAHRSGLVDELGGLETAVRLAREASGAKNAPLRPFPRPNPLERLRPAESSEERTAAQSRLDAWGPLAELSARLGLPAEGVLTLPGDWRVR</sequence>
<dbReference type="EMBL" id="JACHDB010000001">
    <property type="protein sequence ID" value="MBB5432611.1"/>
    <property type="molecule type" value="Genomic_DNA"/>
</dbReference>
<proteinExistence type="inferred from homology"/>
<dbReference type="Pfam" id="PF01343">
    <property type="entry name" value="Peptidase_S49"/>
    <property type="match status" value="2"/>
</dbReference>
<dbReference type="InterPro" id="IPR047217">
    <property type="entry name" value="S49_SppA_67K_type_N"/>
</dbReference>
<comment type="caution">
    <text evidence="10">The sequence shown here is derived from an EMBL/GenBank/DDBJ whole genome shotgun (WGS) entry which is preliminary data.</text>
</comment>
<evidence type="ECO:0000256" key="6">
    <source>
        <dbReference type="ARBA" id="ARBA00023136"/>
    </source>
</evidence>
<gene>
    <name evidence="10" type="ORF">HDA36_002695</name>
</gene>
<dbReference type="PANTHER" id="PTHR33209">
    <property type="entry name" value="PROTEASE 4"/>
    <property type="match status" value="1"/>
</dbReference>
<dbReference type="SUPFAM" id="SSF52096">
    <property type="entry name" value="ClpP/crotonase"/>
    <property type="match status" value="2"/>
</dbReference>
<feature type="region of interest" description="Disordered" evidence="8">
    <location>
        <begin position="287"/>
        <end position="307"/>
    </location>
</feature>
<evidence type="ECO:0000256" key="7">
    <source>
        <dbReference type="PIRSR" id="PIRSR001217-1"/>
    </source>
</evidence>
<keyword evidence="5" id="KW-0720">Serine protease</keyword>
<feature type="domain" description="Peptidase S49" evidence="9">
    <location>
        <begin position="94"/>
        <end position="245"/>
    </location>
</feature>
<dbReference type="GO" id="GO:0006465">
    <property type="term" value="P:signal peptide processing"/>
    <property type="evidence" value="ECO:0007669"/>
    <property type="project" value="InterPro"/>
</dbReference>
<dbReference type="GO" id="GO:0016020">
    <property type="term" value="C:membrane"/>
    <property type="evidence" value="ECO:0007669"/>
    <property type="project" value="UniProtKB-SubCell"/>
</dbReference>
<dbReference type="CDD" id="cd07023">
    <property type="entry name" value="S49_Sppa_N_C"/>
    <property type="match status" value="1"/>
</dbReference>
<keyword evidence="4 10" id="KW-0378">Hydrolase</keyword>